<dbReference type="eggNOG" id="ENOG5031APR">
    <property type="taxonomic scope" value="Bacteria"/>
</dbReference>
<accession>Q1QKE2</accession>
<dbReference type="RefSeq" id="WP_011510972.1">
    <property type="nucleotide sequence ID" value="NC_007964.1"/>
</dbReference>
<dbReference type="Proteomes" id="UP000001953">
    <property type="component" value="Chromosome"/>
</dbReference>
<evidence type="ECO:0000313" key="1">
    <source>
        <dbReference type="EMBL" id="ABE63305.1"/>
    </source>
</evidence>
<gene>
    <name evidence="1" type="ordered locus">Nham_2523</name>
</gene>
<proteinExistence type="predicted"/>
<sequence length="77" mass="8025">MPSYIVYAKEANTMRADRRNSIIVNAADAETARAEAEALIGPATGALAGFAVVDIASAPIFVVRGHQPTRGITGEVL</sequence>
<dbReference type="OrthoDB" id="9976882at2"/>
<dbReference type="STRING" id="323097.Nham_2523"/>
<protein>
    <submittedName>
        <fullName evidence="1">Uncharacterized protein</fullName>
    </submittedName>
</protein>
<evidence type="ECO:0000313" key="2">
    <source>
        <dbReference type="Proteomes" id="UP000001953"/>
    </source>
</evidence>
<organism evidence="1 2">
    <name type="scientific">Nitrobacter hamburgensis (strain DSM 10229 / NCIMB 13809 / X14)</name>
    <dbReference type="NCBI Taxonomy" id="323097"/>
    <lineage>
        <taxon>Bacteria</taxon>
        <taxon>Pseudomonadati</taxon>
        <taxon>Pseudomonadota</taxon>
        <taxon>Alphaproteobacteria</taxon>
        <taxon>Hyphomicrobiales</taxon>
        <taxon>Nitrobacteraceae</taxon>
        <taxon>Nitrobacter</taxon>
    </lineage>
</organism>
<reference evidence="1 2" key="1">
    <citation type="submission" date="2006-03" db="EMBL/GenBank/DDBJ databases">
        <title>Complete sequence of chromosome of Nitrobacter hamburgensis X14.</title>
        <authorList>
            <consortium name="US DOE Joint Genome Institute"/>
            <person name="Copeland A."/>
            <person name="Lucas S."/>
            <person name="Lapidus A."/>
            <person name="Barry K."/>
            <person name="Detter J.C."/>
            <person name="Glavina del Rio T."/>
            <person name="Hammon N."/>
            <person name="Israni S."/>
            <person name="Dalin E."/>
            <person name="Tice H."/>
            <person name="Pitluck S."/>
            <person name="Chain P."/>
            <person name="Malfatti S."/>
            <person name="Shin M."/>
            <person name="Vergez L."/>
            <person name="Schmutz J."/>
            <person name="Larimer F."/>
            <person name="Land M."/>
            <person name="Hauser L."/>
            <person name="Kyrpides N."/>
            <person name="Ivanova N."/>
            <person name="Ward B."/>
            <person name="Arp D."/>
            <person name="Klotz M."/>
            <person name="Stein L."/>
            <person name="O'Mullan G."/>
            <person name="Starkenburg S."/>
            <person name="Sayavedra L."/>
            <person name="Poret-Peterson A.T."/>
            <person name="Gentry M.E."/>
            <person name="Bruce D."/>
            <person name="Richardson P."/>
        </authorList>
    </citation>
    <scope>NUCLEOTIDE SEQUENCE [LARGE SCALE GENOMIC DNA]</scope>
    <source>
        <strain evidence="2">DSM 10229 / NCIMB 13809 / X14</strain>
    </source>
</reference>
<keyword evidence="2" id="KW-1185">Reference proteome</keyword>
<dbReference type="HOGENOM" id="CLU_2634490_0_0_5"/>
<dbReference type="EMBL" id="CP000319">
    <property type="protein sequence ID" value="ABE63305.1"/>
    <property type="molecule type" value="Genomic_DNA"/>
</dbReference>
<dbReference type="KEGG" id="nha:Nham_2523"/>
<name>Q1QKE2_NITHX</name>
<dbReference type="AlphaFoldDB" id="Q1QKE2"/>